<sequence>MAAPQAFAELTDAIAALAGVTPPTPFASPDHARPDHAVPVNPDRYRGTYEREGLREEVVDIADGLVVRTTLTGLPAKYQPTPEMRLVPVAEDRFLADIGSADGCR</sequence>
<evidence type="ECO:0000313" key="2">
    <source>
        <dbReference type="EMBL" id="QIS19455.1"/>
    </source>
</evidence>
<feature type="region of interest" description="Disordered" evidence="1">
    <location>
        <begin position="20"/>
        <end position="48"/>
    </location>
</feature>
<evidence type="ECO:0000313" key="3">
    <source>
        <dbReference type="Proteomes" id="UP000500953"/>
    </source>
</evidence>
<dbReference type="EMBL" id="CP046173">
    <property type="protein sequence ID" value="QIS19455.1"/>
    <property type="molecule type" value="Genomic_DNA"/>
</dbReference>
<name>A0A6G9Z1J1_9NOCA</name>
<evidence type="ECO:0000256" key="1">
    <source>
        <dbReference type="SAM" id="MobiDB-lite"/>
    </source>
</evidence>
<reference evidence="2 3" key="1">
    <citation type="journal article" date="2019" name="ACS Chem. Biol.">
        <title>Identification and Mobilization of a Cryptic Antibiotic Biosynthesis Gene Locus from a Human-Pathogenic Nocardia Isolate.</title>
        <authorList>
            <person name="Herisse M."/>
            <person name="Ishida K."/>
            <person name="Porter J.L."/>
            <person name="Howden B."/>
            <person name="Hertweck C."/>
            <person name="Stinear T.P."/>
            <person name="Pidot S.J."/>
        </authorList>
    </citation>
    <scope>NUCLEOTIDE SEQUENCE [LARGE SCALE GENOMIC DNA]</scope>
    <source>
        <strain evidence="2 3">AUSMDU00012715</strain>
    </source>
</reference>
<gene>
    <name evidence="2" type="ORF">F6W96_15355</name>
</gene>
<dbReference type="AlphaFoldDB" id="A0A6G9Z1J1"/>
<proteinExistence type="predicted"/>
<dbReference type="Proteomes" id="UP000500953">
    <property type="component" value="Chromosome"/>
</dbReference>
<accession>A0A6G9Z1J1</accession>
<organism evidence="2 3">
    <name type="scientific">Nocardia terpenica</name>
    <dbReference type="NCBI Taxonomy" id="455432"/>
    <lineage>
        <taxon>Bacteria</taxon>
        <taxon>Bacillati</taxon>
        <taxon>Actinomycetota</taxon>
        <taxon>Actinomycetes</taxon>
        <taxon>Mycobacteriales</taxon>
        <taxon>Nocardiaceae</taxon>
        <taxon>Nocardia</taxon>
    </lineage>
</organism>
<dbReference type="RefSeq" id="WP_167486740.1">
    <property type="nucleotide sequence ID" value="NZ_CP046173.1"/>
</dbReference>
<protein>
    <submittedName>
        <fullName evidence="2">Uncharacterized protein</fullName>
    </submittedName>
</protein>